<dbReference type="Proteomes" id="UP000009886">
    <property type="component" value="Unassembled WGS sequence"/>
</dbReference>
<sequence>MYSDHRGTGEVRSPYLFVYHSPGCWRIGN</sequence>
<dbReference type="AlphaFoldDB" id="K9FA88"/>
<organism evidence="1 2">
    <name type="scientific">Penicillium digitatum (strain Pd1 / CECT 20795)</name>
    <name type="common">Green mold</name>
    <dbReference type="NCBI Taxonomy" id="1170230"/>
    <lineage>
        <taxon>Eukaryota</taxon>
        <taxon>Fungi</taxon>
        <taxon>Dikarya</taxon>
        <taxon>Ascomycota</taxon>
        <taxon>Pezizomycotina</taxon>
        <taxon>Eurotiomycetes</taxon>
        <taxon>Eurotiomycetidae</taxon>
        <taxon>Eurotiales</taxon>
        <taxon>Aspergillaceae</taxon>
        <taxon>Penicillium</taxon>
    </lineage>
</organism>
<gene>
    <name evidence="1" type="ORF">PDIP_79550</name>
</gene>
<dbReference type="KEGG" id="pdp:PDIP_79550"/>
<dbReference type="EMBL" id="AKCU01000481">
    <property type="protein sequence ID" value="EKV06330.1"/>
    <property type="molecule type" value="Genomic_DNA"/>
</dbReference>
<name>K9FA88_PEND1</name>
<protein>
    <submittedName>
        <fullName evidence="1">Uncharacterized protein</fullName>
    </submittedName>
</protein>
<evidence type="ECO:0000313" key="1">
    <source>
        <dbReference type="EMBL" id="EKV06330.1"/>
    </source>
</evidence>
<comment type="caution">
    <text evidence="1">The sequence shown here is derived from an EMBL/GenBank/DDBJ whole genome shotgun (WGS) entry which is preliminary data.</text>
</comment>
<accession>K9FA88</accession>
<proteinExistence type="predicted"/>
<evidence type="ECO:0000313" key="2">
    <source>
        <dbReference type="Proteomes" id="UP000009886"/>
    </source>
</evidence>
<dbReference type="VEuPathDB" id="FungiDB:PDIP_79550"/>
<dbReference type="HOGENOM" id="CLU_3410715_0_0_1"/>
<reference evidence="2" key="1">
    <citation type="journal article" date="2012" name="BMC Genomics">
        <title>Genome sequence of the necrotrophic fungus Penicillium digitatum, the main postharvest pathogen of citrus.</title>
        <authorList>
            <person name="Marcet-Houben M."/>
            <person name="Ballester A.-R."/>
            <person name="de la Fuente B."/>
            <person name="Harries E."/>
            <person name="Marcos J.F."/>
            <person name="Gonzalez-Candelas L."/>
            <person name="Gabaldon T."/>
        </authorList>
    </citation>
    <scope>NUCLEOTIDE SEQUENCE [LARGE SCALE GENOMIC DNA]</scope>
    <source>
        <strain evidence="2">Pd1 / CECT 20795</strain>
    </source>
</reference>